<accession>A0AAD6EC23</accession>
<gene>
    <name evidence="1" type="ORF">N7537_004859</name>
</gene>
<dbReference type="Proteomes" id="UP001213799">
    <property type="component" value="Unassembled WGS sequence"/>
</dbReference>
<keyword evidence="2" id="KW-1185">Reference proteome</keyword>
<dbReference type="GeneID" id="81586158"/>
<dbReference type="SUPFAM" id="SSF53335">
    <property type="entry name" value="S-adenosyl-L-methionine-dependent methyltransferases"/>
    <property type="match status" value="1"/>
</dbReference>
<reference evidence="1" key="1">
    <citation type="journal article" date="2023" name="IMA Fungus">
        <title>Comparative genomic study of the Penicillium genus elucidates a diverse pangenome and 15 lateral gene transfer events.</title>
        <authorList>
            <person name="Petersen C."/>
            <person name="Sorensen T."/>
            <person name="Nielsen M.R."/>
            <person name="Sondergaard T.E."/>
            <person name="Sorensen J.L."/>
            <person name="Fitzpatrick D.A."/>
            <person name="Frisvad J.C."/>
            <person name="Nielsen K.L."/>
        </authorList>
    </citation>
    <scope>NUCLEOTIDE SEQUENCE</scope>
    <source>
        <strain evidence="1">IBT 12815</strain>
    </source>
</reference>
<dbReference type="RefSeq" id="XP_056755664.1">
    <property type="nucleotide sequence ID" value="XM_056895916.1"/>
</dbReference>
<protein>
    <recommendedName>
        <fullName evidence="3">Class I SAM-dependent methyltransferase</fullName>
    </recommendedName>
</protein>
<dbReference type="Gene3D" id="3.40.50.150">
    <property type="entry name" value="Vaccinia Virus protein VP39"/>
    <property type="match status" value="1"/>
</dbReference>
<proteinExistence type="predicted"/>
<comment type="caution">
    <text evidence="1">The sequence shown here is derived from an EMBL/GenBank/DDBJ whole genome shotgun (WGS) entry which is preliminary data.</text>
</comment>
<reference evidence="1" key="2">
    <citation type="submission" date="2023-01" db="EMBL/GenBank/DDBJ databases">
        <authorList>
            <person name="Petersen C."/>
        </authorList>
    </citation>
    <scope>NUCLEOTIDE SEQUENCE</scope>
    <source>
        <strain evidence="1">IBT 12815</strain>
    </source>
</reference>
<sequence length="314" mass="35964">MITTSNSSLPTVQYHESSWDQIATSWPTRPATGDYSFYSQVQPQEGSRLERAKPVLPDSRVLGLSSLWDQTSHSDSWEYFLPQTQNNDSAGHFEKNYDEVSTGQRVNSEKQLHSTEIFSHGWPDQAADTVCGWGSSEQHTRLIRKKFVDILNKYQVKTLNDAGCGDLAWMSMIDLEGIDYVGYDIYERVNWAELQERGYQLEVLDITSTELRPADLLICRDVFIHLPNDMVLPTLERFRRSASLLLTTSYTSDWSMSERGFSNLERMNEPSLHHKKLDLSLPPFNLGQPLVQIPENSPNKYLGLWDMKHPPTGM</sequence>
<organism evidence="1 2">
    <name type="scientific">Penicillium hordei</name>
    <dbReference type="NCBI Taxonomy" id="40994"/>
    <lineage>
        <taxon>Eukaryota</taxon>
        <taxon>Fungi</taxon>
        <taxon>Dikarya</taxon>
        <taxon>Ascomycota</taxon>
        <taxon>Pezizomycotina</taxon>
        <taxon>Eurotiomycetes</taxon>
        <taxon>Eurotiomycetidae</taxon>
        <taxon>Eurotiales</taxon>
        <taxon>Aspergillaceae</taxon>
        <taxon>Penicillium</taxon>
    </lineage>
</organism>
<name>A0AAD6EC23_9EURO</name>
<evidence type="ECO:0000313" key="1">
    <source>
        <dbReference type="EMBL" id="KAJ5608240.1"/>
    </source>
</evidence>
<evidence type="ECO:0000313" key="2">
    <source>
        <dbReference type="Proteomes" id="UP001213799"/>
    </source>
</evidence>
<dbReference type="AlphaFoldDB" id="A0AAD6EC23"/>
<dbReference type="EMBL" id="JAQJAE010000002">
    <property type="protein sequence ID" value="KAJ5608240.1"/>
    <property type="molecule type" value="Genomic_DNA"/>
</dbReference>
<dbReference type="InterPro" id="IPR029063">
    <property type="entry name" value="SAM-dependent_MTases_sf"/>
</dbReference>
<evidence type="ECO:0008006" key="3">
    <source>
        <dbReference type="Google" id="ProtNLM"/>
    </source>
</evidence>